<accession>A0A9Q4T9U8</accession>
<keyword evidence="3" id="KW-0804">Transcription</keyword>
<feature type="transmembrane region" description="Helical" evidence="4">
    <location>
        <begin position="150"/>
        <end position="169"/>
    </location>
</feature>
<proteinExistence type="predicted"/>
<feature type="transmembrane region" description="Helical" evidence="4">
    <location>
        <begin position="111"/>
        <end position="129"/>
    </location>
</feature>
<dbReference type="SMART" id="SM00342">
    <property type="entry name" value="HTH_ARAC"/>
    <property type="match status" value="1"/>
</dbReference>
<sequence>MPAIPVPFYTLSLLLMLLAKVWLQRPCGYRTLATFITGCALLVLLTALRWQFDAPLFRQLQSMLAIALPPLAWRCFSCVTGQSRASERIASLLPPAIALALNLMAPMTTDGVLMLLYVGYGAALIRTAWRGADAFILTRLTDARSTSVMAFLAGAFLCFSGLTDLAIMLDFTWYDGVQAPLLVAVSQAILLPFICLAILYSGKKIPDADETPIPPPAEESATDVDTDLLTLCETLEARLGEQQLFLNDDLTLDMLARKWVIPARQISRAVNATRGCNVSQWINGFRIRYAQHLLLTTDAPVTRIMLDAGFATKSNFNREFVRLSGMSPTAFRRAAADNQALAAEKR</sequence>
<keyword evidence="1" id="KW-0805">Transcription regulation</keyword>
<feature type="domain" description="HTH araC/xylS-type" evidence="5">
    <location>
        <begin position="229"/>
        <end position="334"/>
    </location>
</feature>
<evidence type="ECO:0000313" key="7">
    <source>
        <dbReference type="Proteomes" id="UP000778262"/>
    </source>
</evidence>
<dbReference type="Proteomes" id="UP000778262">
    <property type="component" value="Unassembled WGS sequence"/>
</dbReference>
<protein>
    <submittedName>
        <fullName evidence="6">AraC family transcriptional regulator</fullName>
    </submittedName>
</protein>
<feature type="transmembrane region" description="Helical" evidence="4">
    <location>
        <begin position="32"/>
        <end position="50"/>
    </location>
</feature>
<evidence type="ECO:0000256" key="2">
    <source>
        <dbReference type="ARBA" id="ARBA00023125"/>
    </source>
</evidence>
<keyword evidence="4" id="KW-0472">Membrane</keyword>
<evidence type="ECO:0000313" key="6">
    <source>
        <dbReference type="EMBL" id="NCH90001.1"/>
    </source>
</evidence>
<name>A0A9Q4T9U8_9ENTR</name>
<keyword evidence="4" id="KW-0812">Transmembrane</keyword>
<dbReference type="AlphaFoldDB" id="A0A9Q4T9U8"/>
<dbReference type="GO" id="GO:0043565">
    <property type="term" value="F:sequence-specific DNA binding"/>
    <property type="evidence" value="ECO:0007669"/>
    <property type="project" value="InterPro"/>
</dbReference>
<dbReference type="EMBL" id="RPBY01000014">
    <property type="protein sequence ID" value="NCH90001.1"/>
    <property type="molecule type" value="Genomic_DNA"/>
</dbReference>
<reference evidence="6" key="1">
    <citation type="submission" date="2018-11" db="EMBL/GenBank/DDBJ databases">
        <title>Genomics analysis of Putative Virulence Factors on Adhesion and Cytotoxicity for Cronobacter spp.</title>
        <authorList>
            <person name="Cui J."/>
        </authorList>
    </citation>
    <scope>NUCLEOTIDE SEQUENCE</scope>
    <source>
        <strain evidence="6">SD69</strain>
    </source>
</reference>
<dbReference type="GO" id="GO:0003700">
    <property type="term" value="F:DNA-binding transcription factor activity"/>
    <property type="evidence" value="ECO:0007669"/>
    <property type="project" value="InterPro"/>
</dbReference>
<feature type="transmembrane region" description="Helical" evidence="4">
    <location>
        <begin position="6"/>
        <end position="23"/>
    </location>
</feature>
<dbReference type="SUPFAM" id="SSF46689">
    <property type="entry name" value="Homeodomain-like"/>
    <property type="match status" value="1"/>
</dbReference>
<comment type="caution">
    <text evidence="6">The sequence shown here is derived from an EMBL/GenBank/DDBJ whole genome shotgun (WGS) entry which is preliminary data.</text>
</comment>
<keyword evidence="2" id="KW-0238">DNA-binding</keyword>
<evidence type="ECO:0000256" key="3">
    <source>
        <dbReference type="ARBA" id="ARBA00023163"/>
    </source>
</evidence>
<dbReference type="RefSeq" id="WP_161591590.1">
    <property type="nucleotide sequence ID" value="NZ_RPBY01000014.1"/>
</dbReference>
<gene>
    <name evidence="6" type="ORF">EHJ13_21575</name>
</gene>
<dbReference type="InterPro" id="IPR009057">
    <property type="entry name" value="Homeodomain-like_sf"/>
</dbReference>
<dbReference type="PROSITE" id="PS01124">
    <property type="entry name" value="HTH_ARAC_FAMILY_2"/>
    <property type="match status" value="1"/>
</dbReference>
<evidence type="ECO:0000256" key="1">
    <source>
        <dbReference type="ARBA" id="ARBA00023015"/>
    </source>
</evidence>
<evidence type="ECO:0000259" key="5">
    <source>
        <dbReference type="PROSITE" id="PS01124"/>
    </source>
</evidence>
<organism evidence="6 7">
    <name type="scientific">Cronobacter dublinensis</name>
    <dbReference type="NCBI Taxonomy" id="413497"/>
    <lineage>
        <taxon>Bacteria</taxon>
        <taxon>Pseudomonadati</taxon>
        <taxon>Pseudomonadota</taxon>
        <taxon>Gammaproteobacteria</taxon>
        <taxon>Enterobacterales</taxon>
        <taxon>Enterobacteriaceae</taxon>
        <taxon>Cronobacter</taxon>
    </lineage>
</organism>
<keyword evidence="4" id="KW-1133">Transmembrane helix</keyword>
<evidence type="ECO:0000256" key="4">
    <source>
        <dbReference type="SAM" id="Phobius"/>
    </source>
</evidence>
<dbReference type="Gene3D" id="1.10.10.60">
    <property type="entry name" value="Homeodomain-like"/>
    <property type="match status" value="1"/>
</dbReference>
<dbReference type="Pfam" id="PF12833">
    <property type="entry name" value="HTH_18"/>
    <property type="match status" value="1"/>
</dbReference>
<feature type="transmembrane region" description="Helical" evidence="4">
    <location>
        <begin position="181"/>
        <end position="200"/>
    </location>
</feature>
<dbReference type="InterPro" id="IPR018060">
    <property type="entry name" value="HTH_AraC"/>
</dbReference>
<dbReference type="PANTHER" id="PTHR43280:SF29">
    <property type="entry name" value="ARAC-FAMILY TRANSCRIPTIONAL REGULATOR"/>
    <property type="match status" value="1"/>
</dbReference>
<dbReference type="PANTHER" id="PTHR43280">
    <property type="entry name" value="ARAC-FAMILY TRANSCRIPTIONAL REGULATOR"/>
    <property type="match status" value="1"/>
</dbReference>